<feature type="transmembrane region" description="Helical" evidence="1">
    <location>
        <begin position="6"/>
        <end position="27"/>
    </location>
</feature>
<feature type="transmembrane region" description="Helical" evidence="1">
    <location>
        <begin position="47"/>
        <end position="70"/>
    </location>
</feature>
<organism evidence="2 3">
    <name type="scientific">Roseovarius litoreus</name>
    <dbReference type="NCBI Taxonomy" id="1155722"/>
    <lineage>
        <taxon>Bacteria</taxon>
        <taxon>Pseudomonadati</taxon>
        <taxon>Pseudomonadota</taxon>
        <taxon>Alphaproteobacteria</taxon>
        <taxon>Rhodobacterales</taxon>
        <taxon>Roseobacteraceae</taxon>
        <taxon>Roseovarius</taxon>
    </lineage>
</organism>
<keyword evidence="1" id="KW-0472">Membrane</keyword>
<evidence type="ECO:0000313" key="2">
    <source>
        <dbReference type="EMBL" id="SHL98301.1"/>
    </source>
</evidence>
<sequence length="71" mass="7750">MELLIWFGALMSCVGLAALIWCIVTVWKARRAGLSDEDLRERVRKVVPVNAGALMLSILGLMLIVLGILLG</sequence>
<keyword evidence="1" id="KW-0812">Transmembrane</keyword>
<dbReference type="RefSeq" id="WP_149779230.1">
    <property type="nucleotide sequence ID" value="NZ_FRCB01000004.1"/>
</dbReference>
<evidence type="ECO:0000256" key="1">
    <source>
        <dbReference type="SAM" id="Phobius"/>
    </source>
</evidence>
<proteinExistence type="predicted"/>
<name>A0A1M7F2R0_9RHOB</name>
<protein>
    <submittedName>
        <fullName evidence="2">Uncharacterized protein</fullName>
    </submittedName>
</protein>
<dbReference type="Proteomes" id="UP000322545">
    <property type="component" value="Unassembled WGS sequence"/>
</dbReference>
<keyword evidence="1" id="KW-1133">Transmembrane helix</keyword>
<dbReference type="EMBL" id="FRCB01000004">
    <property type="protein sequence ID" value="SHL98301.1"/>
    <property type="molecule type" value="Genomic_DNA"/>
</dbReference>
<keyword evidence="3" id="KW-1185">Reference proteome</keyword>
<gene>
    <name evidence="2" type="ORF">SAMN05443432_10420</name>
</gene>
<dbReference type="AlphaFoldDB" id="A0A1M7F2R0"/>
<accession>A0A1M7F2R0</accession>
<reference evidence="2 3" key="1">
    <citation type="submission" date="2016-11" db="EMBL/GenBank/DDBJ databases">
        <authorList>
            <person name="Varghese N."/>
            <person name="Submissions S."/>
        </authorList>
    </citation>
    <scope>NUCLEOTIDE SEQUENCE [LARGE SCALE GENOMIC DNA]</scope>
    <source>
        <strain evidence="2 3">DSM 28249</strain>
    </source>
</reference>
<evidence type="ECO:0000313" key="3">
    <source>
        <dbReference type="Proteomes" id="UP000322545"/>
    </source>
</evidence>